<dbReference type="GO" id="GO:0004674">
    <property type="term" value="F:protein serine/threonine kinase activity"/>
    <property type="evidence" value="ECO:0007669"/>
    <property type="project" value="UniProtKB-EC"/>
</dbReference>
<dbReference type="PANTHER" id="PTHR45832">
    <property type="entry name" value="SERINE/THREONINE-PROTEIN KINASE SAMKA-RELATED-RELATED"/>
    <property type="match status" value="1"/>
</dbReference>
<keyword evidence="5" id="KW-0418">Kinase</keyword>
<evidence type="ECO:0000313" key="6">
    <source>
        <dbReference type="Proteomes" id="UP000197619"/>
    </source>
</evidence>
<keyword evidence="3" id="KW-0067">ATP-binding</keyword>
<dbReference type="PROSITE" id="PS50011">
    <property type="entry name" value="PROTEIN_KINASE_DOM"/>
    <property type="match status" value="1"/>
</dbReference>
<protein>
    <recommendedName>
        <fullName evidence="1">non-specific serine/threonine protein kinase</fullName>
        <ecNumber evidence="1">2.7.11.1</ecNumber>
    </recommendedName>
</protein>
<reference evidence="5 6" key="1">
    <citation type="submission" date="2017-05" db="EMBL/GenBank/DDBJ databases">
        <title>Genome of assembly of the Bengalese finch, Lonchura striata domestica.</title>
        <authorList>
            <person name="Colquitt B.M."/>
            <person name="Brainard M.S."/>
        </authorList>
    </citation>
    <scope>NUCLEOTIDE SEQUENCE [LARGE SCALE GENOMIC DNA]</scope>
    <source>
        <strain evidence="5">White83orange57</strain>
    </source>
</reference>
<dbReference type="Pfam" id="PF00069">
    <property type="entry name" value="Pkinase"/>
    <property type="match status" value="1"/>
</dbReference>
<dbReference type="InterPro" id="IPR051931">
    <property type="entry name" value="PAK3-like"/>
</dbReference>
<dbReference type="FunFam" id="1.10.510.10:FF:000421">
    <property type="entry name" value="Serine/threonine-protein kinase PAK 6"/>
    <property type="match status" value="1"/>
</dbReference>
<gene>
    <name evidence="5" type="primary">PAK3_3</name>
    <name evidence="5" type="ORF">RLOC_00014756</name>
</gene>
<dbReference type="PRINTS" id="PR00109">
    <property type="entry name" value="TYRKINASE"/>
</dbReference>
<keyword evidence="6" id="KW-1185">Reference proteome</keyword>
<dbReference type="AlphaFoldDB" id="A0A218UKN6"/>
<accession>A0A218UKN6</accession>
<dbReference type="SUPFAM" id="SSF56112">
    <property type="entry name" value="Protein kinase-like (PK-like)"/>
    <property type="match status" value="1"/>
</dbReference>
<evidence type="ECO:0000256" key="2">
    <source>
        <dbReference type="ARBA" id="ARBA00022741"/>
    </source>
</evidence>
<dbReference type="SMART" id="SM00220">
    <property type="entry name" value="S_TKc"/>
    <property type="match status" value="1"/>
</dbReference>
<dbReference type="EC" id="2.7.11.1" evidence="1"/>
<dbReference type="EMBL" id="MUZQ01000258">
    <property type="protein sequence ID" value="OWK53932.1"/>
    <property type="molecule type" value="Genomic_DNA"/>
</dbReference>
<proteinExistence type="predicted"/>
<dbReference type="PANTHER" id="PTHR45832:SF11">
    <property type="entry name" value="SERINE_THREONINE-PROTEIN KINASE PAK 3"/>
    <property type="match status" value="1"/>
</dbReference>
<keyword evidence="5" id="KW-0808">Transferase</keyword>
<evidence type="ECO:0000256" key="3">
    <source>
        <dbReference type="ARBA" id="ARBA00022840"/>
    </source>
</evidence>
<dbReference type="GO" id="GO:0005524">
    <property type="term" value="F:ATP binding"/>
    <property type="evidence" value="ECO:0007669"/>
    <property type="project" value="UniProtKB-KW"/>
</dbReference>
<evidence type="ECO:0000259" key="4">
    <source>
        <dbReference type="PROSITE" id="PS50011"/>
    </source>
</evidence>
<dbReference type="PROSITE" id="PS00108">
    <property type="entry name" value="PROTEIN_KINASE_ST"/>
    <property type="match status" value="1"/>
</dbReference>
<evidence type="ECO:0000313" key="5">
    <source>
        <dbReference type="EMBL" id="OWK53932.1"/>
    </source>
</evidence>
<dbReference type="InterPro" id="IPR008271">
    <property type="entry name" value="Ser/Thr_kinase_AS"/>
</dbReference>
<dbReference type="InterPro" id="IPR000719">
    <property type="entry name" value="Prot_kinase_dom"/>
</dbReference>
<keyword evidence="2" id="KW-0547">Nucleotide-binding</keyword>
<dbReference type="InterPro" id="IPR011009">
    <property type="entry name" value="Kinase-like_dom_sf"/>
</dbReference>
<evidence type="ECO:0000256" key="1">
    <source>
        <dbReference type="ARBA" id="ARBA00012513"/>
    </source>
</evidence>
<name>A0A218UKN6_9PASE</name>
<dbReference type="InterPro" id="IPR001245">
    <property type="entry name" value="Ser-Thr/Tyr_kinase_cat_dom"/>
</dbReference>
<dbReference type="Gene3D" id="1.10.510.10">
    <property type="entry name" value="Transferase(Phosphotransferase) domain 1"/>
    <property type="match status" value="1"/>
</dbReference>
<dbReference type="Proteomes" id="UP000197619">
    <property type="component" value="Unassembled WGS sequence"/>
</dbReference>
<organism evidence="5 6">
    <name type="scientific">Lonchura striata</name>
    <name type="common">white-rumped munia</name>
    <dbReference type="NCBI Taxonomy" id="40157"/>
    <lineage>
        <taxon>Eukaryota</taxon>
        <taxon>Metazoa</taxon>
        <taxon>Chordata</taxon>
        <taxon>Craniata</taxon>
        <taxon>Vertebrata</taxon>
        <taxon>Euteleostomi</taxon>
        <taxon>Archelosauria</taxon>
        <taxon>Archosauria</taxon>
        <taxon>Dinosauria</taxon>
        <taxon>Saurischia</taxon>
        <taxon>Theropoda</taxon>
        <taxon>Coelurosauria</taxon>
        <taxon>Aves</taxon>
        <taxon>Neognathae</taxon>
        <taxon>Neoaves</taxon>
        <taxon>Telluraves</taxon>
        <taxon>Australaves</taxon>
        <taxon>Passeriformes</taxon>
        <taxon>Passeroidea</taxon>
        <taxon>Estrildidae</taxon>
        <taxon>Estrildinae</taxon>
        <taxon>Lonchura</taxon>
    </lineage>
</organism>
<dbReference type="Gene3D" id="3.30.200.20">
    <property type="entry name" value="Phosphorylase Kinase, domain 1"/>
    <property type="match status" value="1"/>
</dbReference>
<sequence>MERVCAAACTAFSLAYSGYFLTQLAPEYKGYLSLTLLSVCRAQNRPLRLLWLRVFLRKRPKGRKIPTKVHLLPLQSLSIQNQAQAQCQHLLWLPLHLRKRLERRKVPMSLPLMSAHSLSSQHQGFGTVCMAVETATGEEVAIKKISLLEESNREVCLNEIQVMRGNRDANLVSFIDSYLVDEELWLVMEYMDGGSLHDIIMETCMAEGEVAVVSRECLQGLDFLHSKQVIHRDIKSHNILLGLDGSVKLADFGLAVQLTTEQSKPRSVVGTSHWMAPEIVTRKPYGPKVDIWSFGIVGIEMVEGAPPYLQNTSHTVQQLISTRGTPKLQEPRQQSAWLRDFLQCCLETDEDRRWSAQELLQHPFVTSAKPTSSLTPLIVAMQQFMADRKY</sequence>
<comment type="caution">
    <text evidence="5">The sequence shown here is derived from an EMBL/GenBank/DDBJ whole genome shotgun (WGS) entry which is preliminary data.</text>
</comment>
<feature type="domain" description="Protein kinase" evidence="4">
    <location>
        <begin position="114"/>
        <end position="365"/>
    </location>
</feature>